<feature type="non-terminal residue" evidence="2">
    <location>
        <position position="192"/>
    </location>
</feature>
<protein>
    <submittedName>
        <fullName evidence="2">Uncharacterized protein</fullName>
    </submittedName>
</protein>
<organism evidence="2 3">
    <name type="scientific">Stachybotrys chartarum (strain CBS 109288 / IBT 7711)</name>
    <name type="common">Toxic black mold</name>
    <name type="synonym">Stilbospora chartarum</name>
    <dbReference type="NCBI Taxonomy" id="1280523"/>
    <lineage>
        <taxon>Eukaryota</taxon>
        <taxon>Fungi</taxon>
        <taxon>Dikarya</taxon>
        <taxon>Ascomycota</taxon>
        <taxon>Pezizomycotina</taxon>
        <taxon>Sordariomycetes</taxon>
        <taxon>Hypocreomycetidae</taxon>
        <taxon>Hypocreales</taxon>
        <taxon>Stachybotryaceae</taxon>
        <taxon>Stachybotrys</taxon>
    </lineage>
</organism>
<proteinExistence type="predicted"/>
<evidence type="ECO:0000313" key="2">
    <source>
        <dbReference type="EMBL" id="KEY70439.1"/>
    </source>
</evidence>
<dbReference type="AlphaFoldDB" id="A0A084AYR0"/>
<reference evidence="2 3" key="1">
    <citation type="journal article" date="2014" name="BMC Genomics">
        <title>Comparative genome sequencing reveals chemotype-specific gene clusters in the toxigenic black mold Stachybotrys.</title>
        <authorList>
            <person name="Semeiks J."/>
            <person name="Borek D."/>
            <person name="Otwinowski Z."/>
            <person name="Grishin N.V."/>
        </authorList>
    </citation>
    <scope>NUCLEOTIDE SEQUENCE [LARGE SCALE GENOMIC DNA]</scope>
    <source>
        <strain evidence="3">CBS 109288 / IBT 7711</strain>
    </source>
</reference>
<accession>A0A084AYR0</accession>
<keyword evidence="3" id="KW-1185">Reference proteome</keyword>
<feature type="region of interest" description="Disordered" evidence="1">
    <location>
        <begin position="157"/>
        <end position="176"/>
    </location>
</feature>
<dbReference type="HOGENOM" id="CLU_1428846_0_0_1"/>
<evidence type="ECO:0000313" key="3">
    <source>
        <dbReference type="Proteomes" id="UP000028045"/>
    </source>
</evidence>
<evidence type="ECO:0000256" key="1">
    <source>
        <dbReference type="SAM" id="MobiDB-lite"/>
    </source>
</evidence>
<dbReference type="Proteomes" id="UP000028045">
    <property type="component" value="Unassembled WGS sequence"/>
</dbReference>
<sequence>MLTSLAAAIFVPNTIDFSSDAPAPADAAERLKAELATYRAHAAQVRGNMVALLDREQDRIIGKAQLELDSDVREMPLKPSIVVTNLEPMIANMEASALPGVDRNVHTINRPSFPEAGRTPREWAAQTSMGLRGQAMDDLLAYDEHVRAVEEEYEKEISKGSEALGTASEDADATEASTPLMSFIHTIANGPS</sequence>
<dbReference type="EMBL" id="KL648443">
    <property type="protein sequence ID" value="KEY70439.1"/>
    <property type="molecule type" value="Genomic_DNA"/>
</dbReference>
<gene>
    <name evidence="2" type="ORF">S7711_11056</name>
</gene>
<name>A0A084AYR0_STACB</name>
<dbReference type="OrthoDB" id="4900256at2759"/>